<proteinExistence type="predicted"/>
<evidence type="ECO:0008006" key="3">
    <source>
        <dbReference type="Google" id="ProtNLM"/>
    </source>
</evidence>
<dbReference type="EMBL" id="LUGG01000027">
    <property type="protein sequence ID" value="OBZ66705.1"/>
    <property type="molecule type" value="Genomic_DNA"/>
</dbReference>
<comment type="caution">
    <text evidence="1">The sequence shown here is derived from an EMBL/GenBank/DDBJ whole genome shotgun (WGS) entry which is preliminary data.</text>
</comment>
<dbReference type="OMA" id="SITICLQ"/>
<keyword evidence="2" id="KW-1185">Reference proteome</keyword>
<gene>
    <name evidence="1" type="ORF">A0H81_13154</name>
</gene>
<sequence>MHRCLLVAEVWRRIVEEAETTSSLAALARTCRAFKDTALDILWCNQRGLENIIKCISPDVLEERPGDVVPLLYFKRPLRDSDLYRFDFYAPRIKVLLDQFPYFCVAPSEDLLCVLSRYRRSPLLPNLYRIECGHLLGDSGNLYLWSLLLSHNLRDFCIQTADDETAASALTHLRLLSPHLRSITICLQFGGEAPYTLSALSDALLHLTELSWRLSLIENLALGARYDTSSNALTSLIPREKLVFRSLDRLTMHASSVFAACTAFVKRAQFPRLTHIILEIESEIVDDVDPLPFFKALYDSCSSPAAVTEVSFTDLGLSSSSVYTRHDTLNSYPAACFPKLADVKVKTPCGLALDDSAVKDIAVAWPQLSSLYS</sequence>
<dbReference type="OrthoDB" id="2804406at2759"/>
<dbReference type="STRING" id="5627.A0A1C7LPI7"/>
<evidence type="ECO:0000313" key="2">
    <source>
        <dbReference type="Proteomes" id="UP000092993"/>
    </source>
</evidence>
<name>A0A1C7LPI7_GRIFR</name>
<dbReference type="Proteomes" id="UP000092993">
    <property type="component" value="Unassembled WGS sequence"/>
</dbReference>
<evidence type="ECO:0000313" key="1">
    <source>
        <dbReference type="EMBL" id="OBZ66705.1"/>
    </source>
</evidence>
<dbReference type="AlphaFoldDB" id="A0A1C7LPI7"/>
<reference evidence="1 2" key="1">
    <citation type="submission" date="2016-03" db="EMBL/GenBank/DDBJ databases">
        <title>Whole genome sequencing of Grifola frondosa 9006-11.</title>
        <authorList>
            <person name="Min B."/>
            <person name="Park H."/>
            <person name="Kim J.-G."/>
            <person name="Cho H."/>
            <person name="Oh Y.-L."/>
            <person name="Kong W.-S."/>
            <person name="Choi I.-G."/>
        </authorList>
    </citation>
    <scope>NUCLEOTIDE SEQUENCE [LARGE SCALE GENOMIC DNA]</scope>
    <source>
        <strain evidence="1 2">9006-11</strain>
    </source>
</reference>
<protein>
    <recommendedName>
        <fullName evidence="3">F-box domain-containing protein</fullName>
    </recommendedName>
</protein>
<accession>A0A1C7LPI7</accession>
<organism evidence="1 2">
    <name type="scientific">Grifola frondosa</name>
    <name type="common">Maitake</name>
    <name type="synonym">Polyporus frondosus</name>
    <dbReference type="NCBI Taxonomy" id="5627"/>
    <lineage>
        <taxon>Eukaryota</taxon>
        <taxon>Fungi</taxon>
        <taxon>Dikarya</taxon>
        <taxon>Basidiomycota</taxon>
        <taxon>Agaricomycotina</taxon>
        <taxon>Agaricomycetes</taxon>
        <taxon>Polyporales</taxon>
        <taxon>Grifolaceae</taxon>
        <taxon>Grifola</taxon>
    </lineage>
</organism>